<proteinExistence type="predicted"/>
<organism evidence="1 2">
    <name type="scientific">Anoxybacillus andreesenii</name>
    <dbReference type="NCBI Taxonomy" id="1325932"/>
    <lineage>
        <taxon>Bacteria</taxon>
        <taxon>Bacillati</taxon>
        <taxon>Bacillota</taxon>
        <taxon>Bacilli</taxon>
        <taxon>Bacillales</taxon>
        <taxon>Anoxybacillaceae</taxon>
        <taxon>Anoxybacillus</taxon>
    </lineage>
</organism>
<dbReference type="Proteomes" id="UP001231362">
    <property type="component" value="Unassembled WGS sequence"/>
</dbReference>
<accession>A0ABT9V6H3</accession>
<evidence type="ECO:0000313" key="2">
    <source>
        <dbReference type="Proteomes" id="UP001231362"/>
    </source>
</evidence>
<sequence>MLREVIHAILHALTRSSRQLSVPEVDALLVKKFPFPSLHFI</sequence>
<reference evidence="1 2" key="1">
    <citation type="submission" date="2023-07" db="EMBL/GenBank/DDBJ databases">
        <title>Genomic Encyclopedia of Type Strains, Phase IV (KMG-IV): sequencing the most valuable type-strain genomes for metagenomic binning, comparative biology and taxonomic classification.</title>
        <authorList>
            <person name="Goeker M."/>
        </authorList>
    </citation>
    <scope>NUCLEOTIDE SEQUENCE [LARGE SCALE GENOMIC DNA]</scope>
    <source>
        <strain evidence="1 2">DSM 23948</strain>
    </source>
</reference>
<name>A0ABT9V6H3_9BACL</name>
<protein>
    <submittedName>
        <fullName evidence="1">Uncharacterized protein</fullName>
    </submittedName>
</protein>
<gene>
    <name evidence="1" type="ORF">J2S07_002869</name>
</gene>
<dbReference type="EMBL" id="JAUSTU010000013">
    <property type="protein sequence ID" value="MDQ0156548.1"/>
    <property type="molecule type" value="Genomic_DNA"/>
</dbReference>
<comment type="caution">
    <text evidence="1">The sequence shown here is derived from an EMBL/GenBank/DDBJ whole genome shotgun (WGS) entry which is preliminary data.</text>
</comment>
<keyword evidence="2" id="KW-1185">Reference proteome</keyword>
<evidence type="ECO:0000313" key="1">
    <source>
        <dbReference type="EMBL" id="MDQ0156548.1"/>
    </source>
</evidence>